<feature type="compositionally biased region" description="Basic and acidic residues" evidence="2">
    <location>
        <begin position="72"/>
        <end position="87"/>
    </location>
</feature>
<dbReference type="PROSITE" id="PS50102">
    <property type="entry name" value="RRM"/>
    <property type="match status" value="1"/>
</dbReference>
<dbReference type="InterPro" id="IPR012677">
    <property type="entry name" value="Nucleotide-bd_a/b_plait_sf"/>
</dbReference>
<dbReference type="GO" id="GO:0003723">
    <property type="term" value="F:RNA binding"/>
    <property type="evidence" value="ECO:0007669"/>
    <property type="project" value="UniProtKB-KW"/>
</dbReference>
<proteinExistence type="predicted"/>
<dbReference type="InterPro" id="IPR052462">
    <property type="entry name" value="SLIRP/GR-RBP-like"/>
</dbReference>
<dbReference type="InterPro" id="IPR048289">
    <property type="entry name" value="RRM2_NsCP33-like"/>
</dbReference>
<dbReference type="Proteomes" id="UP000230405">
    <property type="component" value="Unassembled WGS sequence"/>
</dbReference>
<gene>
    <name evidence="4" type="ORF">COX77_04605</name>
</gene>
<dbReference type="Pfam" id="PF00076">
    <property type="entry name" value="RRM_1"/>
    <property type="match status" value="1"/>
</dbReference>
<evidence type="ECO:0000256" key="1">
    <source>
        <dbReference type="ARBA" id="ARBA00022884"/>
    </source>
</evidence>
<feature type="domain" description="RRM" evidence="3">
    <location>
        <begin position="3"/>
        <end position="81"/>
    </location>
</feature>
<evidence type="ECO:0000259" key="3">
    <source>
        <dbReference type="PROSITE" id="PS50102"/>
    </source>
</evidence>
<dbReference type="InterPro" id="IPR000504">
    <property type="entry name" value="RRM_dom"/>
</dbReference>
<reference evidence="5" key="1">
    <citation type="submission" date="2017-09" db="EMBL/GenBank/DDBJ databases">
        <title>Depth-based differentiation of microbial function through sediment-hosted aquifers and enrichment of novel symbionts in the deep terrestrial subsurface.</title>
        <authorList>
            <person name="Probst A.J."/>
            <person name="Ladd B."/>
            <person name="Jarett J.K."/>
            <person name="Geller-Mcgrath D.E."/>
            <person name="Sieber C.M.K."/>
            <person name="Emerson J.B."/>
            <person name="Anantharaman K."/>
            <person name="Thomas B.C."/>
            <person name="Malmstrom R."/>
            <person name="Stieglmeier M."/>
            <person name="Klingl A."/>
            <person name="Woyke T."/>
            <person name="Ryan C.M."/>
            <person name="Banfield J.F."/>
        </authorList>
    </citation>
    <scope>NUCLEOTIDE SEQUENCE [LARGE SCALE GENOMIC DNA]</scope>
</reference>
<dbReference type="SUPFAM" id="SSF54928">
    <property type="entry name" value="RNA-binding domain, RBD"/>
    <property type="match status" value="1"/>
</dbReference>
<accession>A0A2M7VDD9</accession>
<comment type="caution">
    <text evidence="4">The sequence shown here is derived from an EMBL/GenBank/DDBJ whole genome shotgun (WGS) entry which is preliminary data.</text>
</comment>
<dbReference type="AlphaFoldDB" id="A0A2M7VDD9"/>
<keyword evidence="1" id="KW-0694">RNA-binding</keyword>
<dbReference type="PANTHER" id="PTHR48027">
    <property type="entry name" value="HETEROGENEOUS NUCLEAR RIBONUCLEOPROTEIN 87F-RELATED"/>
    <property type="match status" value="1"/>
</dbReference>
<dbReference type="InterPro" id="IPR035979">
    <property type="entry name" value="RBD_domain_sf"/>
</dbReference>
<dbReference type="SMART" id="SM00360">
    <property type="entry name" value="RRM"/>
    <property type="match status" value="1"/>
</dbReference>
<name>A0A2M7VDD9_9BACT</name>
<evidence type="ECO:0000256" key="2">
    <source>
        <dbReference type="SAM" id="MobiDB-lite"/>
    </source>
</evidence>
<feature type="region of interest" description="Disordered" evidence="2">
    <location>
        <begin position="72"/>
        <end position="102"/>
    </location>
</feature>
<organism evidence="4 5">
    <name type="scientific">Candidatus Komeilibacteria bacterium CG_4_10_14_0_2_um_filter_37_10</name>
    <dbReference type="NCBI Taxonomy" id="1974470"/>
    <lineage>
        <taxon>Bacteria</taxon>
        <taxon>Candidatus Komeiliibacteriota</taxon>
    </lineage>
</organism>
<evidence type="ECO:0000313" key="5">
    <source>
        <dbReference type="Proteomes" id="UP000230405"/>
    </source>
</evidence>
<dbReference type="EMBL" id="PFPO01000089">
    <property type="protein sequence ID" value="PIZ98399.1"/>
    <property type="molecule type" value="Genomic_DNA"/>
</dbReference>
<evidence type="ECO:0000313" key="4">
    <source>
        <dbReference type="EMBL" id="PIZ98399.1"/>
    </source>
</evidence>
<dbReference type="CDD" id="cd21608">
    <property type="entry name" value="RRM2_NsCP33_like"/>
    <property type="match status" value="1"/>
</dbReference>
<sequence>MANKLFVGSLSYNTKEESLQELFTEAGAVQSVAIIVDKQTGRSKGFGFVEMSSDSEAAQAIELLNGRELDGRKITVNEARPMTDRPKRQGFGGGSSNHQKRW</sequence>
<dbReference type="Gene3D" id="3.30.70.330">
    <property type="match status" value="1"/>
</dbReference>
<protein>
    <submittedName>
        <fullName evidence="4">RNA-binding protein</fullName>
    </submittedName>
</protein>